<evidence type="ECO:0000313" key="2">
    <source>
        <dbReference type="Proteomes" id="UP001054945"/>
    </source>
</evidence>
<keyword evidence="2" id="KW-1185">Reference proteome</keyword>
<reference evidence="1 2" key="1">
    <citation type="submission" date="2021-06" db="EMBL/GenBank/DDBJ databases">
        <title>Caerostris extrusa draft genome.</title>
        <authorList>
            <person name="Kono N."/>
            <person name="Arakawa K."/>
        </authorList>
    </citation>
    <scope>NUCLEOTIDE SEQUENCE [LARGE SCALE GENOMIC DNA]</scope>
</reference>
<proteinExistence type="predicted"/>
<sequence>MSCLPNTGKISSRGNSNTPVEYVIVSTMLYNHINKPRFKGFNPFVITKHPGKLPGPELKTQGLSARALSHQVISPLLASYTEHNVG</sequence>
<evidence type="ECO:0000313" key="1">
    <source>
        <dbReference type="EMBL" id="GIX85896.1"/>
    </source>
</evidence>
<name>A0AAV4NPR3_CAEEX</name>
<organism evidence="1 2">
    <name type="scientific">Caerostris extrusa</name>
    <name type="common">Bark spider</name>
    <name type="synonym">Caerostris bankana</name>
    <dbReference type="NCBI Taxonomy" id="172846"/>
    <lineage>
        <taxon>Eukaryota</taxon>
        <taxon>Metazoa</taxon>
        <taxon>Ecdysozoa</taxon>
        <taxon>Arthropoda</taxon>
        <taxon>Chelicerata</taxon>
        <taxon>Arachnida</taxon>
        <taxon>Araneae</taxon>
        <taxon>Araneomorphae</taxon>
        <taxon>Entelegynae</taxon>
        <taxon>Araneoidea</taxon>
        <taxon>Araneidae</taxon>
        <taxon>Caerostris</taxon>
    </lineage>
</organism>
<gene>
    <name evidence="1" type="ORF">CEXT_57671</name>
</gene>
<dbReference type="EMBL" id="BPLR01003555">
    <property type="protein sequence ID" value="GIX85896.1"/>
    <property type="molecule type" value="Genomic_DNA"/>
</dbReference>
<accession>A0AAV4NPR3</accession>
<comment type="caution">
    <text evidence="1">The sequence shown here is derived from an EMBL/GenBank/DDBJ whole genome shotgun (WGS) entry which is preliminary data.</text>
</comment>
<dbReference type="Proteomes" id="UP001054945">
    <property type="component" value="Unassembled WGS sequence"/>
</dbReference>
<protein>
    <submittedName>
        <fullName evidence="1">Uncharacterized protein</fullName>
    </submittedName>
</protein>
<dbReference type="AlphaFoldDB" id="A0AAV4NPR3"/>